<feature type="transmembrane region" description="Helical" evidence="5">
    <location>
        <begin position="248"/>
        <end position="270"/>
    </location>
</feature>
<feature type="transmembrane region" description="Helical" evidence="5">
    <location>
        <begin position="130"/>
        <end position="152"/>
    </location>
</feature>
<dbReference type="GO" id="GO:0005886">
    <property type="term" value="C:plasma membrane"/>
    <property type="evidence" value="ECO:0007669"/>
    <property type="project" value="UniProtKB-SubCell"/>
</dbReference>
<name>A0A220VDI7_9GAMM</name>
<evidence type="ECO:0000256" key="4">
    <source>
        <dbReference type="ARBA" id="ARBA00023136"/>
    </source>
</evidence>
<organism evidence="7 8">
    <name type="scientific">Paraphotobacterium marinum</name>
    <dbReference type="NCBI Taxonomy" id="1755811"/>
    <lineage>
        <taxon>Bacteria</taxon>
        <taxon>Pseudomonadati</taxon>
        <taxon>Pseudomonadota</taxon>
        <taxon>Gammaproteobacteria</taxon>
        <taxon>Vibrionales</taxon>
        <taxon>Vibrionaceae</taxon>
        <taxon>Paraphotobacterium</taxon>
    </lineage>
</organism>
<dbReference type="PANTHER" id="PTHR43470:SF6">
    <property type="entry name" value="PHOSPHATE TRANSPORT SYSTEM PERMEASE PROTEIN PSTA"/>
    <property type="match status" value="1"/>
</dbReference>
<dbReference type="InterPro" id="IPR000515">
    <property type="entry name" value="MetI-like"/>
</dbReference>
<dbReference type="CDD" id="cd06261">
    <property type="entry name" value="TM_PBP2"/>
    <property type="match status" value="1"/>
</dbReference>
<dbReference type="SUPFAM" id="SSF161098">
    <property type="entry name" value="MetI-like"/>
    <property type="match status" value="1"/>
</dbReference>
<dbReference type="Proteomes" id="UP000242175">
    <property type="component" value="Chromosome large"/>
</dbReference>
<evidence type="ECO:0000256" key="1">
    <source>
        <dbReference type="ARBA" id="ARBA00004651"/>
    </source>
</evidence>
<keyword evidence="8" id="KW-1185">Reference proteome</keyword>
<accession>A0A220VDI7</accession>
<gene>
    <name evidence="7" type="ORF">CF386_05100</name>
</gene>
<evidence type="ECO:0000313" key="8">
    <source>
        <dbReference type="Proteomes" id="UP000242175"/>
    </source>
</evidence>
<evidence type="ECO:0000313" key="7">
    <source>
        <dbReference type="EMBL" id="ASK78425.1"/>
    </source>
</evidence>
<reference evidence="7 8" key="1">
    <citation type="journal article" date="2016" name="Int. J. Syst. Evol. Microbiol.">
        <title>Paraphotobacterium marinum gen. nov., sp. nov., a member of the family Vibrionaceae, isolated from surface seawater.</title>
        <authorList>
            <person name="Huang Z."/>
            <person name="Dong C."/>
            <person name="Shao Z."/>
        </authorList>
    </citation>
    <scope>NUCLEOTIDE SEQUENCE [LARGE SCALE GENOMIC DNA]</scope>
    <source>
        <strain evidence="7 8">NSCS20N07D</strain>
    </source>
</reference>
<evidence type="ECO:0000259" key="6">
    <source>
        <dbReference type="PROSITE" id="PS50928"/>
    </source>
</evidence>
<feature type="transmembrane region" description="Helical" evidence="5">
    <location>
        <begin position="98"/>
        <end position="124"/>
    </location>
</feature>
<keyword evidence="2 5" id="KW-0812">Transmembrane</keyword>
<evidence type="ECO:0000256" key="3">
    <source>
        <dbReference type="ARBA" id="ARBA00022989"/>
    </source>
</evidence>
<keyword evidence="4 5" id="KW-0472">Membrane</keyword>
<feature type="transmembrane region" description="Helical" evidence="5">
    <location>
        <begin position="190"/>
        <end position="218"/>
    </location>
</feature>
<feature type="domain" description="ABC transmembrane type-1" evidence="6">
    <location>
        <begin position="60"/>
        <end position="267"/>
    </location>
</feature>
<evidence type="ECO:0000256" key="2">
    <source>
        <dbReference type="ARBA" id="ARBA00022692"/>
    </source>
</evidence>
<protein>
    <recommendedName>
        <fullName evidence="6">ABC transmembrane type-1 domain-containing protein</fullName>
    </recommendedName>
</protein>
<proteinExistence type="predicted"/>
<dbReference type="GO" id="GO:0055085">
    <property type="term" value="P:transmembrane transport"/>
    <property type="evidence" value="ECO:0007669"/>
    <property type="project" value="InterPro"/>
</dbReference>
<comment type="subcellular location">
    <subcellularLocation>
        <location evidence="1">Cell membrane</location>
        <topology evidence="1">Multi-pass membrane protein</topology>
    </subcellularLocation>
</comment>
<dbReference type="PANTHER" id="PTHR43470">
    <property type="entry name" value="PHOSPHATE TRANSPORT SYSTEM PERMEASE PROTEIN PSTA-RELATED"/>
    <property type="match status" value="1"/>
</dbReference>
<sequence>MVYDFNDNSLNKLNLSKIRELTYNNKLDFYDKMILFFKNLKDIFSFNHLSINENTNINNILYFCFVLILMSILLIPLSLIVSYYLFYTNKKTPLKNFISEFLIYLATIPSVLWGVFALGFFISWQYKFKGYNLIVPLITMTIISLPSLIILFRDKLLFIKRYYLLDTVILGANDLFSFKKVILPNVFDQIIAAVPLLVSKSLGVISPLVLYTILSFIYKKNQLDNNFSQFQSLPLVKESLNYRETEPLLFGVIFVFLIFIIILNVFLYSLKFLYKKQMDIY</sequence>
<feature type="transmembrane region" description="Helical" evidence="5">
    <location>
        <begin position="60"/>
        <end position="86"/>
    </location>
</feature>
<dbReference type="PROSITE" id="PS50928">
    <property type="entry name" value="ABC_TM1"/>
    <property type="match status" value="1"/>
</dbReference>
<dbReference type="AlphaFoldDB" id="A0A220VDI7"/>
<evidence type="ECO:0000256" key="5">
    <source>
        <dbReference type="SAM" id="Phobius"/>
    </source>
</evidence>
<dbReference type="Gene3D" id="1.10.3720.10">
    <property type="entry name" value="MetI-like"/>
    <property type="match status" value="1"/>
</dbReference>
<dbReference type="EMBL" id="CP022355">
    <property type="protein sequence ID" value="ASK78425.1"/>
    <property type="molecule type" value="Genomic_DNA"/>
</dbReference>
<dbReference type="KEGG" id="pmai:CF386_05100"/>
<dbReference type="InterPro" id="IPR035906">
    <property type="entry name" value="MetI-like_sf"/>
</dbReference>
<keyword evidence="3 5" id="KW-1133">Transmembrane helix</keyword>